<dbReference type="InterPro" id="IPR001763">
    <property type="entry name" value="Rhodanese-like_dom"/>
</dbReference>
<dbReference type="PROSITE" id="PS51782">
    <property type="entry name" value="LYSM"/>
    <property type="match status" value="3"/>
</dbReference>
<dbReference type="GO" id="GO:0016020">
    <property type="term" value="C:membrane"/>
    <property type="evidence" value="ECO:0007669"/>
    <property type="project" value="InterPro"/>
</dbReference>
<dbReference type="InterPro" id="IPR000189">
    <property type="entry name" value="Transglyc_AS"/>
</dbReference>
<accession>A0A1V3NUB0</accession>
<evidence type="ECO:0000313" key="7">
    <source>
        <dbReference type="Proteomes" id="UP000189462"/>
    </source>
</evidence>
<feature type="domain" description="LysM" evidence="5">
    <location>
        <begin position="520"/>
        <end position="564"/>
    </location>
</feature>
<evidence type="ECO:0000256" key="3">
    <source>
        <dbReference type="SAM" id="SignalP"/>
    </source>
</evidence>
<feature type="region of interest" description="Disordered" evidence="2">
    <location>
        <begin position="416"/>
        <end position="448"/>
    </location>
</feature>
<feature type="region of interest" description="Disordered" evidence="2">
    <location>
        <begin position="33"/>
        <end position="64"/>
    </location>
</feature>
<organism evidence="6 7">
    <name type="scientific">Thioalkalivibrio denitrificans</name>
    <dbReference type="NCBI Taxonomy" id="108003"/>
    <lineage>
        <taxon>Bacteria</taxon>
        <taxon>Pseudomonadati</taxon>
        <taxon>Pseudomonadota</taxon>
        <taxon>Gammaproteobacteria</taxon>
        <taxon>Chromatiales</taxon>
        <taxon>Ectothiorhodospiraceae</taxon>
        <taxon>Thioalkalivibrio</taxon>
    </lineage>
</organism>
<dbReference type="CDD" id="cd16894">
    <property type="entry name" value="MltD-like"/>
    <property type="match status" value="1"/>
</dbReference>
<evidence type="ECO:0000256" key="2">
    <source>
        <dbReference type="SAM" id="MobiDB-lite"/>
    </source>
</evidence>
<dbReference type="PROSITE" id="PS51257">
    <property type="entry name" value="PROKAR_LIPOPROTEIN"/>
    <property type="match status" value="1"/>
</dbReference>
<dbReference type="CDD" id="cd00118">
    <property type="entry name" value="LysM"/>
    <property type="match status" value="3"/>
</dbReference>
<evidence type="ECO:0000259" key="5">
    <source>
        <dbReference type="PROSITE" id="PS51782"/>
    </source>
</evidence>
<feature type="compositionally biased region" description="Polar residues" evidence="2">
    <location>
        <begin position="417"/>
        <end position="436"/>
    </location>
</feature>
<dbReference type="PROSITE" id="PS50206">
    <property type="entry name" value="RHODANESE_3"/>
    <property type="match status" value="1"/>
</dbReference>
<evidence type="ECO:0000256" key="1">
    <source>
        <dbReference type="ARBA" id="ARBA00007734"/>
    </source>
</evidence>
<feature type="signal peptide" evidence="3">
    <location>
        <begin position="1"/>
        <end position="24"/>
    </location>
</feature>
<gene>
    <name evidence="6" type="ORF">B1C78_00995</name>
</gene>
<dbReference type="STRING" id="108003.B1C78_00995"/>
<dbReference type="Gene3D" id="3.10.350.10">
    <property type="entry name" value="LysM domain"/>
    <property type="match status" value="3"/>
</dbReference>
<protein>
    <submittedName>
        <fullName evidence="6">Lytic transglycosylase</fullName>
    </submittedName>
</protein>
<name>A0A1V3NUB0_9GAMM</name>
<evidence type="ECO:0000313" key="6">
    <source>
        <dbReference type="EMBL" id="OOG28705.1"/>
    </source>
</evidence>
<reference evidence="6 7" key="1">
    <citation type="submission" date="2017-02" db="EMBL/GenBank/DDBJ databases">
        <title>Genomic diversity within the haloalkaliphilic genus Thioalkalivibrio.</title>
        <authorList>
            <person name="Ahn A.-C."/>
            <person name="Meier-Kolthoff J."/>
            <person name="Overmars L."/>
            <person name="Richter M."/>
            <person name="Woyke T."/>
            <person name="Sorokin D.Y."/>
            <person name="Muyzer G."/>
        </authorList>
    </citation>
    <scope>NUCLEOTIDE SEQUENCE [LARGE SCALE GENOMIC DNA]</scope>
    <source>
        <strain evidence="6 7">ALJD</strain>
    </source>
</reference>
<dbReference type="Proteomes" id="UP000189462">
    <property type="component" value="Unassembled WGS sequence"/>
</dbReference>
<dbReference type="PANTHER" id="PTHR33734:SF22">
    <property type="entry name" value="MEMBRANE-BOUND LYTIC MUREIN TRANSGLYCOSYLASE D"/>
    <property type="match status" value="1"/>
</dbReference>
<dbReference type="InterPro" id="IPR018392">
    <property type="entry name" value="LysM"/>
</dbReference>
<comment type="caution">
    <text evidence="6">The sequence shown here is derived from an EMBL/GenBank/DDBJ whole genome shotgun (WGS) entry which is preliminary data.</text>
</comment>
<dbReference type="SUPFAM" id="SSF54106">
    <property type="entry name" value="LysM domain"/>
    <property type="match status" value="3"/>
</dbReference>
<comment type="similarity">
    <text evidence="1">Belongs to the transglycosylase Slt family.</text>
</comment>
<feature type="domain" description="Rhodanese" evidence="4">
    <location>
        <begin position="312"/>
        <end position="343"/>
    </location>
</feature>
<dbReference type="SMART" id="SM00257">
    <property type="entry name" value="LysM"/>
    <property type="match status" value="3"/>
</dbReference>
<feature type="domain" description="LysM" evidence="5">
    <location>
        <begin position="445"/>
        <end position="489"/>
    </location>
</feature>
<dbReference type="Pfam" id="PF01464">
    <property type="entry name" value="SLT"/>
    <property type="match status" value="1"/>
</dbReference>
<proteinExistence type="inferred from homology"/>
<keyword evidence="3" id="KW-0732">Signal</keyword>
<dbReference type="InterPro" id="IPR008258">
    <property type="entry name" value="Transglycosylase_SLT_dom_1"/>
</dbReference>
<dbReference type="Pfam" id="PF01476">
    <property type="entry name" value="LysM"/>
    <property type="match status" value="3"/>
</dbReference>
<feature type="domain" description="LysM" evidence="5">
    <location>
        <begin position="370"/>
        <end position="413"/>
    </location>
</feature>
<dbReference type="GO" id="GO:0008932">
    <property type="term" value="F:lytic endotransglycosylase activity"/>
    <property type="evidence" value="ECO:0007669"/>
    <property type="project" value="TreeGrafter"/>
</dbReference>
<sequence length="575" mass="64287">MSPMKSSFAMALPAVSLAAALLLAGCSGLPVSDEARDEARAPDPVSDEAQLAGPPKPAPGDGTQAERLLSLEDSAPFPDLAVTRHIPVGEAPENNDIWGRVRAGFTMPDYRHHPRVQPHIQWHQCRQDFLHRVTARAEPLLHYILEEIEARELPTELLLLPIVESAYLPFAYSPGRAAGIWQFIPSTGRHFGLKQNWWYDGRRDIHASTQAALDYLQQLNQRFDGDWLLTLAAYNAGQGTVSRAIQRNERLGRPTDYWHLDLPRETRHYVPKLLALQALVENPWAYHVELWPVPDEPYLERVALDGQLDLAVAARLAELDVEDIYQLNPGFNRWATDPEGPHYLLLPADRAERFSEGLAAIDPGERVAWHRHRIQTGETLSHIATRYRTTVAMLQQTNNLRGTNIRAGQHLLVPSATRPSSGYTLSAEQRRSNTQARGPAGRQRHEHVVRQGDSFWALSRRYGVTVAELTRWNGVAPGDPIRPGQRLVVWLPDGERAAEVAAAGPMPASLQHVSTRRQTVTYSVRRGDSLHSIGQRFRVSVADIRRWNNLGNGSLIRPGQRLTLHVDVTNQGSGT</sequence>
<dbReference type="GO" id="GO:0000270">
    <property type="term" value="P:peptidoglycan metabolic process"/>
    <property type="evidence" value="ECO:0007669"/>
    <property type="project" value="InterPro"/>
</dbReference>
<dbReference type="Gene3D" id="1.10.530.10">
    <property type="match status" value="1"/>
</dbReference>
<dbReference type="InterPro" id="IPR023346">
    <property type="entry name" value="Lysozyme-like_dom_sf"/>
</dbReference>
<keyword evidence="7" id="KW-1185">Reference proteome</keyword>
<feature type="chain" id="PRO_5012143829" evidence="3">
    <location>
        <begin position="25"/>
        <end position="575"/>
    </location>
</feature>
<dbReference type="PROSITE" id="PS00922">
    <property type="entry name" value="TRANSGLYCOSYLASE"/>
    <property type="match status" value="1"/>
</dbReference>
<dbReference type="PANTHER" id="PTHR33734">
    <property type="entry name" value="LYSM DOMAIN-CONTAINING GPI-ANCHORED PROTEIN 2"/>
    <property type="match status" value="1"/>
</dbReference>
<dbReference type="InterPro" id="IPR036779">
    <property type="entry name" value="LysM_dom_sf"/>
</dbReference>
<evidence type="ECO:0000259" key="4">
    <source>
        <dbReference type="PROSITE" id="PS50206"/>
    </source>
</evidence>
<dbReference type="EMBL" id="MVBK01000004">
    <property type="protein sequence ID" value="OOG28705.1"/>
    <property type="molecule type" value="Genomic_DNA"/>
</dbReference>
<dbReference type="AlphaFoldDB" id="A0A1V3NUB0"/>
<dbReference type="SUPFAM" id="SSF53955">
    <property type="entry name" value="Lysozyme-like"/>
    <property type="match status" value="1"/>
</dbReference>